<proteinExistence type="predicted"/>
<dbReference type="PANTHER" id="PTHR42685">
    <property type="entry name" value="GERANYLGERANYL DIPHOSPHATE REDUCTASE"/>
    <property type="match status" value="1"/>
</dbReference>
<organism evidence="1">
    <name type="scientific">marine sediment metagenome</name>
    <dbReference type="NCBI Taxonomy" id="412755"/>
    <lineage>
        <taxon>unclassified sequences</taxon>
        <taxon>metagenomes</taxon>
        <taxon>ecological metagenomes</taxon>
    </lineage>
</organism>
<dbReference type="PANTHER" id="PTHR42685:SF18">
    <property type="entry name" value="DIGERANYLGERANYLGLYCEROPHOSPHOLIPID REDUCTASE"/>
    <property type="match status" value="1"/>
</dbReference>
<gene>
    <name evidence="1" type="ORF">S06H3_59700</name>
</gene>
<name>X1P4V5_9ZZZZ</name>
<dbReference type="AlphaFoldDB" id="X1P4V5"/>
<dbReference type="InterPro" id="IPR050407">
    <property type="entry name" value="Geranylgeranyl_reductase"/>
</dbReference>
<protein>
    <recommendedName>
        <fullName evidence="2">FAD-binding domain-containing protein</fullName>
    </recommendedName>
</protein>
<evidence type="ECO:0000313" key="1">
    <source>
        <dbReference type="EMBL" id="GAI51362.1"/>
    </source>
</evidence>
<dbReference type="EMBL" id="BARV01038828">
    <property type="protein sequence ID" value="GAI51362.1"/>
    <property type="molecule type" value="Genomic_DNA"/>
</dbReference>
<feature type="non-terminal residue" evidence="1">
    <location>
        <position position="1"/>
    </location>
</feature>
<dbReference type="InterPro" id="IPR036188">
    <property type="entry name" value="FAD/NAD-bd_sf"/>
</dbReference>
<dbReference type="Gene3D" id="3.50.50.60">
    <property type="entry name" value="FAD/NAD(P)-binding domain"/>
    <property type="match status" value="1"/>
</dbReference>
<dbReference type="SUPFAM" id="SSF51905">
    <property type="entry name" value="FAD/NAD(P)-binding domain"/>
    <property type="match status" value="1"/>
</dbReference>
<evidence type="ECO:0008006" key="2">
    <source>
        <dbReference type="Google" id="ProtNLM"/>
    </source>
</evidence>
<accession>X1P4V5</accession>
<reference evidence="1" key="1">
    <citation type="journal article" date="2014" name="Front. Microbiol.">
        <title>High frequency of phylogenetically diverse reductive dehalogenase-homologous genes in deep subseafloor sedimentary metagenomes.</title>
        <authorList>
            <person name="Kawai M."/>
            <person name="Futagami T."/>
            <person name="Toyoda A."/>
            <person name="Takaki Y."/>
            <person name="Nishi S."/>
            <person name="Hori S."/>
            <person name="Arai W."/>
            <person name="Tsubouchi T."/>
            <person name="Morono Y."/>
            <person name="Uchiyama I."/>
            <person name="Ito T."/>
            <person name="Fujiyama A."/>
            <person name="Inagaki F."/>
            <person name="Takami H."/>
        </authorList>
    </citation>
    <scope>NUCLEOTIDE SEQUENCE</scope>
    <source>
        <strain evidence="1">Expedition CK06-06</strain>
    </source>
</reference>
<feature type="non-terminal residue" evidence="1">
    <location>
        <position position="197"/>
    </location>
</feature>
<comment type="caution">
    <text evidence="1">The sequence shown here is derived from an EMBL/GenBank/DDBJ whole genome shotgun (WGS) entry which is preliminary data.</text>
</comment>
<sequence>EVYFGREIAPGFFAWLVPTLPPRALVGLLSRHSPELYLRRLMSSLQAQGKIAWDKAELCYGGISLKPLARTYGERLLVVGDTAGQVKPTTGGGIYYGLLCADIAADTLHQALKGDNLSAKTLANYERGWRKELGRELEIGYYARKFYERLSDKQVDRIFNIIKSHGIDQALLQAEDLSFDWHGEAVMRLIGHQVGSK</sequence>